<keyword evidence="6" id="KW-0482">Metalloprotease</keyword>
<dbReference type="GO" id="GO:0046872">
    <property type="term" value="F:metal ion binding"/>
    <property type="evidence" value="ECO:0007669"/>
    <property type="project" value="UniProtKB-KW"/>
</dbReference>
<evidence type="ECO:0000313" key="10">
    <source>
        <dbReference type="Proteomes" id="UP000780801"/>
    </source>
</evidence>
<protein>
    <recommendedName>
        <fullName evidence="8">Peptidase M48 domain-containing protein</fullName>
    </recommendedName>
</protein>
<dbReference type="Pfam" id="PF01435">
    <property type="entry name" value="Peptidase_M48"/>
    <property type="match status" value="1"/>
</dbReference>
<dbReference type="AlphaFoldDB" id="A0A9P6KAZ9"/>
<keyword evidence="5" id="KW-0862">Zinc</keyword>
<evidence type="ECO:0000259" key="8">
    <source>
        <dbReference type="Pfam" id="PF01435"/>
    </source>
</evidence>
<comment type="caution">
    <text evidence="9">The sequence shown here is derived from an EMBL/GenBank/DDBJ whole genome shotgun (WGS) entry which is preliminary data.</text>
</comment>
<feature type="compositionally biased region" description="Basic and acidic residues" evidence="7">
    <location>
        <begin position="89"/>
        <end position="105"/>
    </location>
</feature>
<evidence type="ECO:0000256" key="6">
    <source>
        <dbReference type="ARBA" id="ARBA00023049"/>
    </source>
</evidence>
<evidence type="ECO:0000256" key="5">
    <source>
        <dbReference type="ARBA" id="ARBA00022833"/>
    </source>
</evidence>
<gene>
    <name evidence="9" type="ORF">BGW38_005275</name>
</gene>
<dbReference type="GO" id="GO:0034982">
    <property type="term" value="P:mitochondrial protein processing"/>
    <property type="evidence" value="ECO:0007669"/>
    <property type="project" value="TreeGrafter"/>
</dbReference>
<feature type="region of interest" description="Disordered" evidence="7">
    <location>
        <begin position="220"/>
        <end position="241"/>
    </location>
</feature>
<dbReference type="Gene3D" id="3.30.2010.10">
    <property type="entry name" value="Metalloproteases ('zincins'), catalytic domain"/>
    <property type="match status" value="1"/>
</dbReference>
<dbReference type="InterPro" id="IPR051156">
    <property type="entry name" value="Mito/Outer_Membr_Metalloprot"/>
</dbReference>
<feature type="non-terminal residue" evidence="9">
    <location>
        <position position="1"/>
    </location>
</feature>
<comment type="cofactor">
    <cofactor evidence="1">
        <name>Zn(2+)</name>
        <dbReference type="ChEBI" id="CHEBI:29105"/>
    </cofactor>
</comment>
<evidence type="ECO:0000256" key="3">
    <source>
        <dbReference type="ARBA" id="ARBA00022723"/>
    </source>
</evidence>
<dbReference type="PANTHER" id="PTHR22726">
    <property type="entry name" value="METALLOENDOPEPTIDASE OMA1"/>
    <property type="match status" value="1"/>
</dbReference>
<reference evidence="9" key="1">
    <citation type="journal article" date="2020" name="Fungal Divers.">
        <title>Resolving the Mortierellaceae phylogeny through synthesis of multi-gene phylogenetics and phylogenomics.</title>
        <authorList>
            <person name="Vandepol N."/>
            <person name="Liber J."/>
            <person name="Desiro A."/>
            <person name="Na H."/>
            <person name="Kennedy M."/>
            <person name="Barry K."/>
            <person name="Grigoriev I.V."/>
            <person name="Miller A.N."/>
            <person name="O'Donnell K."/>
            <person name="Stajich J.E."/>
            <person name="Bonito G."/>
        </authorList>
    </citation>
    <scope>NUCLEOTIDE SEQUENCE</scope>
    <source>
        <strain evidence="9">KOD1015</strain>
    </source>
</reference>
<organism evidence="9 10">
    <name type="scientific">Lunasporangiospora selenospora</name>
    <dbReference type="NCBI Taxonomy" id="979761"/>
    <lineage>
        <taxon>Eukaryota</taxon>
        <taxon>Fungi</taxon>
        <taxon>Fungi incertae sedis</taxon>
        <taxon>Mucoromycota</taxon>
        <taxon>Mortierellomycotina</taxon>
        <taxon>Mortierellomycetes</taxon>
        <taxon>Mortierellales</taxon>
        <taxon>Mortierellaceae</taxon>
        <taxon>Lunasporangiospora</taxon>
    </lineage>
</organism>
<sequence length="513" mass="57475">TLAKSNINWNKMWLAVCNVMNTALTNTQEGIRAVYEWLIMLVEQFFKTGDWVLERALENLKRAKSSARVVKGRAGHRLEVIADRLAAKMTRKDTDDGGRHPKDGPARQWSKKIKTILKESERKVEEVMQNEFVQGVGQKLHEKLETLQSSPTGQKVGQKLHKKLEKFQSTSVTRITSRIGARSFRANVSPVFGVARPIPTWSHGITPKTLGCTGRSFHASFPSLRERPPTGGGSNWGDLMPSAPRNGGGSIAVLGGGYYIAHLETVPMTGRRRFIDVSVRQEEKMAKEAYKQVMSMPSTHCSESSNLGDLNKAILPIFSKYCSLLDLDWEFHVIDSDEKNAFVMPGGKVFVFTGILPIAQNEDGLATVLGHEIAHQLARHSAEKLSFTKVALFLGVMISLVFDPSLMMQRLIMDLGMMLPFSRKCETEADQIGLQLMAQACFDPRESIKMWGRMHAQERGPSIGFLNTHPTSKNRIVKLEEWMPEALDTWHKSDCATTNAYAQMFNRSKLASW</sequence>
<dbReference type="CDD" id="cd07331">
    <property type="entry name" value="M48C_Oma1_like"/>
    <property type="match status" value="1"/>
</dbReference>
<feature type="region of interest" description="Disordered" evidence="7">
    <location>
        <begin position="89"/>
        <end position="108"/>
    </location>
</feature>
<dbReference type="GO" id="GO:0005743">
    <property type="term" value="C:mitochondrial inner membrane"/>
    <property type="evidence" value="ECO:0007669"/>
    <property type="project" value="TreeGrafter"/>
</dbReference>
<keyword evidence="4" id="KW-0378">Hydrolase</keyword>
<name>A0A9P6KAZ9_9FUNG</name>
<keyword evidence="10" id="KW-1185">Reference proteome</keyword>
<dbReference type="PANTHER" id="PTHR22726:SF1">
    <property type="entry name" value="METALLOENDOPEPTIDASE OMA1, MITOCHONDRIAL"/>
    <property type="match status" value="1"/>
</dbReference>
<dbReference type="InterPro" id="IPR001915">
    <property type="entry name" value="Peptidase_M48"/>
</dbReference>
<accession>A0A9P6KAZ9</accession>
<dbReference type="OrthoDB" id="7464992at2759"/>
<dbReference type="GO" id="GO:0006515">
    <property type="term" value="P:protein quality control for misfolded or incompletely synthesized proteins"/>
    <property type="evidence" value="ECO:0007669"/>
    <property type="project" value="TreeGrafter"/>
</dbReference>
<keyword evidence="3" id="KW-0479">Metal-binding</keyword>
<dbReference type="EMBL" id="JAABOA010003343">
    <property type="protein sequence ID" value="KAF9578769.1"/>
    <property type="molecule type" value="Genomic_DNA"/>
</dbReference>
<dbReference type="GO" id="GO:0004222">
    <property type="term" value="F:metalloendopeptidase activity"/>
    <property type="evidence" value="ECO:0007669"/>
    <property type="project" value="InterPro"/>
</dbReference>
<keyword evidence="2" id="KW-0645">Protease</keyword>
<feature type="domain" description="Peptidase M48" evidence="8">
    <location>
        <begin position="327"/>
        <end position="482"/>
    </location>
</feature>
<evidence type="ECO:0000256" key="7">
    <source>
        <dbReference type="SAM" id="MobiDB-lite"/>
    </source>
</evidence>
<evidence type="ECO:0000313" key="9">
    <source>
        <dbReference type="EMBL" id="KAF9578769.1"/>
    </source>
</evidence>
<dbReference type="Proteomes" id="UP000780801">
    <property type="component" value="Unassembled WGS sequence"/>
</dbReference>
<evidence type="ECO:0000256" key="2">
    <source>
        <dbReference type="ARBA" id="ARBA00022670"/>
    </source>
</evidence>
<evidence type="ECO:0000256" key="4">
    <source>
        <dbReference type="ARBA" id="ARBA00022801"/>
    </source>
</evidence>
<evidence type="ECO:0000256" key="1">
    <source>
        <dbReference type="ARBA" id="ARBA00001947"/>
    </source>
</evidence>
<proteinExistence type="predicted"/>